<feature type="transmembrane region" description="Helical" evidence="1">
    <location>
        <begin position="106"/>
        <end position="125"/>
    </location>
</feature>
<evidence type="ECO:0000313" key="3">
    <source>
        <dbReference type="Proteomes" id="UP000594468"/>
    </source>
</evidence>
<dbReference type="Proteomes" id="UP000594468">
    <property type="component" value="Chromosome"/>
</dbReference>
<keyword evidence="1" id="KW-0472">Membrane</keyword>
<dbReference type="RefSeq" id="WP_195171157.1">
    <property type="nucleotide sequence ID" value="NZ_CP062983.1"/>
</dbReference>
<dbReference type="PROSITE" id="PS51257">
    <property type="entry name" value="PROKAR_LIPOPROTEIN"/>
    <property type="match status" value="1"/>
</dbReference>
<keyword evidence="3" id="KW-1185">Reference proteome</keyword>
<protein>
    <submittedName>
        <fullName evidence="2">Uncharacterized protein</fullName>
    </submittedName>
</protein>
<dbReference type="EMBL" id="CP062983">
    <property type="protein sequence ID" value="QPC83088.1"/>
    <property type="molecule type" value="Genomic_DNA"/>
</dbReference>
<name>A0A7S8E9W3_9CHLR</name>
<dbReference type="KEGG" id="pmet:G4Y79_01550"/>
<dbReference type="AlphaFoldDB" id="A0A7S8E9W3"/>
<keyword evidence="1" id="KW-1133">Transmembrane helix</keyword>
<organism evidence="2 3">
    <name type="scientific">Phototrophicus methaneseepsis</name>
    <dbReference type="NCBI Taxonomy" id="2710758"/>
    <lineage>
        <taxon>Bacteria</taxon>
        <taxon>Bacillati</taxon>
        <taxon>Chloroflexota</taxon>
        <taxon>Candidatus Thermofontia</taxon>
        <taxon>Phototrophicales</taxon>
        <taxon>Phototrophicaceae</taxon>
        <taxon>Phototrophicus</taxon>
    </lineage>
</organism>
<evidence type="ECO:0000313" key="2">
    <source>
        <dbReference type="EMBL" id="QPC83088.1"/>
    </source>
</evidence>
<accession>A0A7S8E9W3</accession>
<sequence length="153" mass="16456">MNAQDIKIEAIENTTGCGCGSAATSCGCASNTLIAIDNVPVQRKSTWMKHLQACLDDGKTIWGKIRGFVMFTIACIASPCCTLLIVPVVIALLAGSPVAIWMSQNLGLVYGGLTLISILSFVLGFRWMRKTNRNMVFAQPESSLVSSTPKTKR</sequence>
<gene>
    <name evidence="2" type="ORF">G4Y79_01550</name>
</gene>
<feature type="transmembrane region" description="Helical" evidence="1">
    <location>
        <begin position="68"/>
        <end position="94"/>
    </location>
</feature>
<keyword evidence="1" id="KW-0812">Transmembrane</keyword>
<reference evidence="2 3" key="1">
    <citation type="submission" date="2020-02" db="EMBL/GenBank/DDBJ databases">
        <authorList>
            <person name="Zheng R.K."/>
            <person name="Sun C.M."/>
        </authorList>
    </citation>
    <scope>NUCLEOTIDE SEQUENCE [LARGE SCALE GENOMIC DNA]</scope>
    <source>
        <strain evidence="3">rifampicinis</strain>
    </source>
</reference>
<proteinExistence type="predicted"/>
<evidence type="ECO:0000256" key="1">
    <source>
        <dbReference type="SAM" id="Phobius"/>
    </source>
</evidence>